<proteinExistence type="inferred from homology"/>
<dbReference type="OrthoDB" id="5056238at2"/>
<keyword evidence="4" id="KW-1185">Reference proteome</keyword>
<dbReference type="GO" id="GO:0009253">
    <property type="term" value="P:peptidoglycan catabolic process"/>
    <property type="evidence" value="ECO:0007669"/>
    <property type="project" value="InterPro"/>
</dbReference>
<name>A0A0R2IP87_9LACO</name>
<dbReference type="Pfam" id="PF01183">
    <property type="entry name" value="Glyco_hydro_25"/>
    <property type="match status" value="1"/>
</dbReference>
<dbReference type="AlphaFoldDB" id="A0A0R2IP87"/>
<reference evidence="3 4" key="1">
    <citation type="journal article" date="2015" name="Genome Announc.">
        <title>Expanding the biotechnology potential of lactobacilli through comparative genomics of 213 strains and associated genera.</title>
        <authorList>
            <person name="Sun Z."/>
            <person name="Harris H.M."/>
            <person name="McCann A."/>
            <person name="Guo C."/>
            <person name="Argimon S."/>
            <person name="Zhang W."/>
            <person name="Yang X."/>
            <person name="Jeffery I.B."/>
            <person name="Cooney J.C."/>
            <person name="Kagawa T.F."/>
            <person name="Liu W."/>
            <person name="Song Y."/>
            <person name="Salvetti E."/>
            <person name="Wrobel A."/>
            <person name="Rasinkangas P."/>
            <person name="Parkhill J."/>
            <person name="Rea M.C."/>
            <person name="O'Sullivan O."/>
            <person name="Ritari J."/>
            <person name="Douillard F.P."/>
            <person name="Paul Ross R."/>
            <person name="Yang R."/>
            <person name="Briner A.E."/>
            <person name="Felis G.E."/>
            <person name="de Vos W.M."/>
            <person name="Barrangou R."/>
            <person name="Klaenhammer T.R."/>
            <person name="Caufield P.W."/>
            <person name="Cui Y."/>
            <person name="Zhang H."/>
            <person name="O'Toole P.W."/>
        </authorList>
    </citation>
    <scope>NUCLEOTIDE SEQUENCE [LARGE SCALE GENOMIC DNA]</scope>
    <source>
        <strain evidence="3 4">DSM 17757</strain>
    </source>
</reference>
<accession>A0A0R2IP87</accession>
<dbReference type="SUPFAM" id="SSF51445">
    <property type="entry name" value="(Trans)glycosidases"/>
    <property type="match status" value="1"/>
</dbReference>
<dbReference type="GO" id="GO:0016052">
    <property type="term" value="P:carbohydrate catabolic process"/>
    <property type="evidence" value="ECO:0007669"/>
    <property type="project" value="TreeGrafter"/>
</dbReference>
<comment type="caution">
    <text evidence="3">The sequence shown here is derived from an EMBL/GenBank/DDBJ whole genome shotgun (WGS) entry which is preliminary data.</text>
</comment>
<dbReference type="PATRIC" id="fig|319652.3.peg.1052"/>
<dbReference type="EMBL" id="JQBR01000003">
    <property type="protein sequence ID" value="KRN66953.1"/>
    <property type="molecule type" value="Genomic_DNA"/>
</dbReference>
<dbReference type="PANTHER" id="PTHR34135:SF1">
    <property type="entry name" value="GLYCOSYL HYDROLASE FAMILY 25"/>
    <property type="match status" value="1"/>
</dbReference>
<dbReference type="Proteomes" id="UP000051568">
    <property type="component" value="Unassembled WGS sequence"/>
</dbReference>
<evidence type="ECO:0000256" key="1">
    <source>
        <dbReference type="ARBA" id="ARBA00010646"/>
    </source>
</evidence>
<gene>
    <name evidence="3" type="ORF">IV80_GL001043</name>
</gene>
<dbReference type="InterPro" id="IPR002053">
    <property type="entry name" value="Glyco_hydro_25"/>
</dbReference>
<dbReference type="PROSITE" id="PS51904">
    <property type="entry name" value="GLYCOSYL_HYDROL_F25_2"/>
    <property type="match status" value="1"/>
</dbReference>
<protein>
    <submittedName>
        <fullName evidence="3">Lysozyme domain-containing protein</fullName>
    </submittedName>
</protein>
<dbReference type="PANTHER" id="PTHR34135">
    <property type="entry name" value="LYSOZYME"/>
    <property type="match status" value="1"/>
</dbReference>
<organism evidence="3 4">
    <name type="scientific">Pediococcus cellicola</name>
    <dbReference type="NCBI Taxonomy" id="319652"/>
    <lineage>
        <taxon>Bacteria</taxon>
        <taxon>Bacillati</taxon>
        <taxon>Bacillota</taxon>
        <taxon>Bacilli</taxon>
        <taxon>Lactobacillales</taxon>
        <taxon>Lactobacillaceae</taxon>
        <taxon>Pediococcus</taxon>
    </lineage>
</organism>
<feature type="transmembrane region" description="Helical" evidence="2">
    <location>
        <begin position="37"/>
        <end position="54"/>
    </location>
</feature>
<dbReference type="GO" id="GO:0016998">
    <property type="term" value="P:cell wall macromolecule catabolic process"/>
    <property type="evidence" value="ECO:0007669"/>
    <property type="project" value="InterPro"/>
</dbReference>
<comment type="similarity">
    <text evidence="1">Belongs to the glycosyl hydrolase 25 family.</text>
</comment>
<evidence type="ECO:0000313" key="4">
    <source>
        <dbReference type="Proteomes" id="UP000051568"/>
    </source>
</evidence>
<evidence type="ECO:0000313" key="3">
    <source>
        <dbReference type="EMBL" id="KRN66953.1"/>
    </source>
</evidence>
<dbReference type="STRING" id="319652.IV80_GL001043"/>
<dbReference type="InterPro" id="IPR017853">
    <property type="entry name" value="GH"/>
</dbReference>
<keyword evidence="2" id="KW-0472">Membrane</keyword>
<evidence type="ECO:0000256" key="2">
    <source>
        <dbReference type="SAM" id="Phobius"/>
    </source>
</evidence>
<dbReference type="Gene3D" id="3.20.20.80">
    <property type="entry name" value="Glycosidases"/>
    <property type="match status" value="1"/>
</dbReference>
<dbReference type="GO" id="GO:0003796">
    <property type="term" value="F:lysozyme activity"/>
    <property type="evidence" value="ECO:0007669"/>
    <property type="project" value="InterPro"/>
</dbReference>
<keyword evidence="2" id="KW-1133">Transmembrane helix</keyword>
<keyword evidence="2" id="KW-0812">Transmembrane</keyword>
<sequence length="486" mass="55554">MPDKTKCGVWEWLLTRKEVIGVKSVYRHPYQKKAVKLRLIVAVASLFIFMGLITKPTQAATLNSQVPDLSEWQGELTATQVKNLAKVEPFIILRVQYGSDYKDKYFAHNAALCAQYGLKYGVYSFSQYISTSDAKQEAKDLYNRAPNASFYVNDYEEQTVTSGTTNSATKAWYTEMNSLTSKNVLFYSYNSFAQTYAASAMKDYNGFWLADYTSIEPTGISHVLWQFSDDWYSSPIAQYVDASLKYGKATSWFLSNSTAASNYGTISKYGKYVTENANKSSYNIWKNLAFTSKNGKTGKAGKTYYAKYAYKHKNGSTYLSLYNKSGKWVGYVNANAMLVMAAHSYKHTAIIHKANYDVWNNFLWAKVKHYTKNYLNKSYTIKYAYTRGNGQAYYSLYKGSTWFGYLNAKATWQAIGTKKTVKVTLKNQTIWKNLSFTQKYGSTNAYYGNVYTVKYYYNHPNGNTYYSLYSGNEWIGYVNKNIVTVQ</sequence>